<evidence type="ECO:0000313" key="2">
    <source>
        <dbReference type="Proteomes" id="UP000183129"/>
    </source>
</evidence>
<dbReference type="RefSeq" id="WP_037440368.1">
    <property type="nucleotide sequence ID" value="NZ_FONS01000001.1"/>
</dbReference>
<protein>
    <submittedName>
        <fullName evidence="1">Uncharacterized protein</fullName>
    </submittedName>
</protein>
<organism evidence="1 2">
    <name type="scientific">Pedobacter antarcticus</name>
    <dbReference type="NCBI Taxonomy" id="34086"/>
    <lineage>
        <taxon>Bacteria</taxon>
        <taxon>Pseudomonadati</taxon>
        <taxon>Bacteroidota</taxon>
        <taxon>Sphingobacteriia</taxon>
        <taxon>Sphingobacteriales</taxon>
        <taxon>Sphingobacteriaceae</taxon>
        <taxon>Pedobacter</taxon>
    </lineage>
</organism>
<reference evidence="1 2" key="1">
    <citation type="submission" date="2016-10" db="EMBL/GenBank/DDBJ databases">
        <authorList>
            <person name="de Groot N.N."/>
        </authorList>
    </citation>
    <scope>NUCLEOTIDE SEQUENCE [LARGE SCALE GENOMIC DNA]</scope>
    <source>
        <strain evidence="1 2">ATCC 51969</strain>
    </source>
</reference>
<dbReference type="Proteomes" id="UP000183129">
    <property type="component" value="Unassembled WGS sequence"/>
</dbReference>
<name>A0A1I2B748_9SPHI</name>
<proteinExistence type="predicted"/>
<accession>A0A1I2B748</accession>
<evidence type="ECO:0000313" key="1">
    <source>
        <dbReference type="EMBL" id="SFE51906.1"/>
    </source>
</evidence>
<dbReference type="EMBL" id="FONS01000001">
    <property type="protein sequence ID" value="SFE51906.1"/>
    <property type="molecule type" value="Genomic_DNA"/>
</dbReference>
<gene>
    <name evidence="1" type="ORF">SAMN03003324_00753</name>
</gene>
<sequence length="224" mass="23928">MATTSILSNPYNQVGQMHNDGMQFVIGNINPSSTIEQIVQSCASYVQKLSDNSSSEAYLNWNAFIAESINRTEKLQLSGMIDWLQQKDLITKEGMDFINSINDLSDDLSLSEVVSKIDSIENDILSSKMSVEQQSYPLLYAAVAKYSAQYGELQETSSNSKWKEIKTARKFSWPWKKDAEGAISGAIGGAIGGIGGGLAGVGIGALLGAVGGGLGSSIAAIFIK</sequence>
<dbReference type="AlphaFoldDB" id="A0A1I2B748"/>